<dbReference type="Proteomes" id="UP000008311">
    <property type="component" value="Unassembled WGS sequence"/>
</dbReference>
<reference evidence="2" key="1">
    <citation type="journal article" date="2010" name="Nat. Biotechnol.">
        <title>Draft genome sequence of the oilseed species Ricinus communis.</title>
        <authorList>
            <person name="Chan A.P."/>
            <person name="Crabtree J."/>
            <person name="Zhao Q."/>
            <person name="Lorenzi H."/>
            <person name="Orvis J."/>
            <person name="Puiu D."/>
            <person name="Melake-Berhan A."/>
            <person name="Jones K.M."/>
            <person name="Redman J."/>
            <person name="Chen G."/>
            <person name="Cahoon E.B."/>
            <person name="Gedil M."/>
            <person name="Stanke M."/>
            <person name="Haas B.J."/>
            <person name="Wortman J.R."/>
            <person name="Fraser-Liggett C.M."/>
            <person name="Ravel J."/>
            <person name="Rabinowicz P.D."/>
        </authorList>
    </citation>
    <scope>NUCLEOTIDE SEQUENCE [LARGE SCALE GENOMIC DNA]</scope>
    <source>
        <strain evidence="2">cv. Hale</strain>
    </source>
</reference>
<dbReference type="InParanoid" id="B9TE14"/>
<protein>
    <submittedName>
        <fullName evidence="1">Uncharacterized protein</fullName>
    </submittedName>
</protein>
<sequence length="475" mass="52034">MPVLAAVARVHAQIAVACRQRVDVGGKRMLIAAARTVDEPDGMLVSRTAAIDQQAVQHGDHRRDADAGRQQHHRPLRALFKREFAARPHHLDLRARRQMRVQPRRHRAITLDADAVMTAIRRVGNRVAADLRRRTLARPRRHPQRNKLARHMRRHAHAVGRLQVEGAHVRAFLHHVGNGERTPALDQRGGGLHAVRLGPVAGARHLGSRLRGAPAKRQCADVTHHFTHVEAQQLFRASKRLQLRAVPDDLSLHRKMQHVAALEVDEQQAGAWIGQQVAHGVEEEVADEFRRRQRALVVHPHKAGTTAAMGHVDATAASRVGRHVGAGDEEGVGTGNQRAVGVAQRGRTQHLHYAATGGRRRVLAVLDVLRAVAEALRDGDAQRVMIGGHHLAVDAVAAARGRRQPQAANVRAGTQLSLQRIARQHAAVDVQRARVRRHDKAGVGGQHGGPWLAIGVQRAEEEDGSSWKSRGAGPA</sequence>
<dbReference type="EMBL" id="EQ978636">
    <property type="protein sequence ID" value="EEF25900.1"/>
    <property type="molecule type" value="Genomic_DNA"/>
</dbReference>
<keyword evidence="2" id="KW-1185">Reference proteome</keyword>
<evidence type="ECO:0000313" key="2">
    <source>
        <dbReference type="Proteomes" id="UP000008311"/>
    </source>
</evidence>
<proteinExistence type="predicted"/>
<name>B9TE14_RICCO</name>
<dbReference type="AlphaFoldDB" id="B9TE14"/>
<gene>
    <name evidence="1" type="ORF">RCOM_1881790</name>
</gene>
<organism evidence="1 2">
    <name type="scientific">Ricinus communis</name>
    <name type="common">Castor bean</name>
    <dbReference type="NCBI Taxonomy" id="3988"/>
    <lineage>
        <taxon>Eukaryota</taxon>
        <taxon>Viridiplantae</taxon>
        <taxon>Streptophyta</taxon>
        <taxon>Embryophyta</taxon>
        <taxon>Tracheophyta</taxon>
        <taxon>Spermatophyta</taxon>
        <taxon>Magnoliopsida</taxon>
        <taxon>eudicotyledons</taxon>
        <taxon>Gunneridae</taxon>
        <taxon>Pentapetalae</taxon>
        <taxon>rosids</taxon>
        <taxon>fabids</taxon>
        <taxon>Malpighiales</taxon>
        <taxon>Euphorbiaceae</taxon>
        <taxon>Acalyphoideae</taxon>
        <taxon>Acalypheae</taxon>
        <taxon>Ricinus</taxon>
    </lineage>
</organism>
<accession>B9TE14</accession>
<evidence type="ECO:0000313" key="1">
    <source>
        <dbReference type="EMBL" id="EEF25900.1"/>
    </source>
</evidence>
<feature type="non-terminal residue" evidence="1">
    <location>
        <position position="475"/>
    </location>
</feature>